<name>A0A1S1V7M5_9FIRM</name>
<dbReference type="HAMAP" id="MF_00244">
    <property type="entry name" value="NaMN_adenylyltr"/>
    <property type="match status" value="1"/>
</dbReference>
<dbReference type="GO" id="GO:0004515">
    <property type="term" value="F:nicotinate-nucleotide adenylyltransferase activity"/>
    <property type="evidence" value="ECO:0007669"/>
    <property type="project" value="UniProtKB-UniRule"/>
</dbReference>
<evidence type="ECO:0000256" key="10">
    <source>
        <dbReference type="HAMAP-Rule" id="MF_00244"/>
    </source>
</evidence>
<dbReference type="InterPro" id="IPR014729">
    <property type="entry name" value="Rossmann-like_a/b/a_fold"/>
</dbReference>
<dbReference type="EMBL" id="MKIE01000003">
    <property type="protein sequence ID" value="OHW62514.1"/>
    <property type="molecule type" value="Genomic_DNA"/>
</dbReference>
<dbReference type="NCBIfam" id="NF000840">
    <property type="entry name" value="PRK00071.1-3"/>
    <property type="match status" value="1"/>
</dbReference>
<keyword evidence="7 10" id="KW-0067">ATP-binding</keyword>
<keyword evidence="8 10" id="KW-0520">NAD</keyword>
<keyword evidence="5 10" id="KW-0548">Nucleotidyltransferase</keyword>
<dbReference type="NCBIfam" id="TIGR00125">
    <property type="entry name" value="cyt_tran_rel"/>
    <property type="match status" value="1"/>
</dbReference>
<comment type="caution">
    <text evidence="12">The sequence shown here is derived from an EMBL/GenBank/DDBJ whole genome shotgun (WGS) entry which is preliminary data.</text>
</comment>
<evidence type="ECO:0000256" key="4">
    <source>
        <dbReference type="ARBA" id="ARBA00022679"/>
    </source>
</evidence>
<dbReference type="RefSeq" id="WP_071062448.1">
    <property type="nucleotide sequence ID" value="NZ_MKIE01000003.1"/>
</dbReference>
<evidence type="ECO:0000256" key="8">
    <source>
        <dbReference type="ARBA" id="ARBA00023027"/>
    </source>
</evidence>
<dbReference type="Gene3D" id="3.40.50.620">
    <property type="entry name" value="HUPs"/>
    <property type="match status" value="1"/>
</dbReference>
<sequence length="197" mass="22754">MKRYGIMGGTFDPIHIGHLFVAEEIRCHFHLDKIIFVPNGNPPHKESVTDKHLRFEMVEIAIADNPNFEISDIEMHGDSHIYTIDTIKRLKEKDPQNEYHFIFGSDSLYDLPKWKSYSELMELCNFIAIGRPGFKTSDIDIPEEYRGKVEILNTLEIPVDSTNIRSRVLEGKNIKYLVSSGVEKYIYDKKIYMGAGI</sequence>
<dbReference type="PANTHER" id="PTHR39321:SF3">
    <property type="entry name" value="PHOSPHOPANTETHEINE ADENYLYLTRANSFERASE"/>
    <property type="match status" value="1"/>
</dbReference>
<evidence type="ECO:0000256" key="9">
    <source>
        <dbReference type="ARBA" id="ARBA00048721"/>
    </source>
</evidence>
<keyword evidence="6 10" id="KW-0547">Nucleotide-binding</keyword>
<evidence type="ECO:0000256" key="6">
    <source>
        <dbReference type="ARBA" id="ARBA00022741"/>
    </source>
</evidence>
<dbReference type="Pfam" id="PF01467">
    <property type="entry name" value="CTP_transf_like"/>
    <property type="match status" value="1"/>
</dbReference>
<dbReference type="GO" id="GO:0005524">
    <property type="term" value="F:ATP binding"/>
    <property type="evidence" value="ECO:0007669"/>
    <property type="project" value="UniProtKB-KW"/>
</dbReference>
<dbReference type="EC" id="2.7.7.18" evidence="10"/>
<keyword evidence="13" id="KW-1185">Reference proteome</keyword>
<comment type="function">
    <text evidence="1 10">Catalyzes the reversible adenylation of nicotinate mononucleotide (NaMN) to nicotinic acid adenine dinucleotide (NaAD).</text>
</comment>
<dbReference type="InterPro" id="IPR005248">
    <property type="entry name" value="NadD/NMNAT"/>
</dbReference>
<reference evidence="12 13" key="1">
    <citation type="submission" date="2016-09" db="EMBL/GenBank/DDBJ databases">
        <title>Genome sequence of Eubacterium angustum.</title>
        <authorList>
            <person name="Poehlein A."/>
            <person name="Daniel R."/>
        </authorList>
    </citation>
    <scope>NUCLEOTIDE SEQUENCE [LARGE SCALE GENOMIC DNA]</scope>
    <source>
        <strain evidence="12 13">DSM 1989</strain>
    </source>
</reference>
<evidence type="ECO:0000313" key="13">
    <source>
        <dbReference type="Proteomes" id="UP000180254"/>
    </source>
</evidence>
<dbReference type="AlphaFoldDB" id="A0A1S1V7M5"/>
<comment type="similarity">
    <text evidence="10">Belongs to the NadD family.</text>
</comment>
<dbReference type="STRING" id="39480.EUAN_10780"/>
<evidence type="ECO:0000259" key="11">
    <source>
        <dbReference type="Pfam" id="PF01467"/>
    </source>
</evidence>
<evidence type="ECO:0000256" key="7">
    <source>
        <dbReference type="ARBA" id="ARBA00022840"/>
    </source>
</evidence>
<protein>
    <recommendedName>
        <fullName evidence="10">Probable nicotinate-nucleotide adenylyltransferase</fullName>
        <ecNumber evidence="10">2.7.7.18</ecNumber>
    </recommendedName>
    <alternativeName>
        <fullName evidence="10">Deamido-NAD(+) diphosphorylase</fullName>
    </alternativeName>
    <alternativeName>
        <fullName evidence="10">Deamido-NAD(+) pyrophosphorylase</fullName>
    </alternativeName>
    <alternativeName>
        <fullName evidence="10">Nicotinate mononucleotide adenylyltransferase</fullName>
        <shortName evidence="10">NaMN adenylyltransferase</shortName>
    </alternativeName>
</protein>
<dbReference type="SUPFAM" id="SSF52374">
    <property type="entry name" value="Nucleotidylyl transferase"/>
    <property type="match status" value="1"/>
</dbReference>
<dbReference type="Proteomes" id="UP000180254">
    <property type="component" value="Unassembled WGS sequence"/>
</dbReference>
<comment type="catalytic activity">
    <reaction evidence="9 10">
        <text>nicotinate beta-D-ribonucleotide + ATP + H(+) = deamido-NAD(+) + diphosphate</text>
        <dbReference type="Rhea" id="RHEA:22860"/>
        <dbReference type="ChEBI" id="CHEBI:15378"/>
        <dbReference type="ChEBI" id="CHEBI:30616"/>
        <dbReference type="ChEBI" id="CHEBI:33019"/>
        <dbReference type="ChEBI" id="CHEBI:57502"/>
        <dbReference type="ChEBI" id="CHEBI:58437"/>
        <dbReference type="EC" id="2.7.7.18"/>
    </reaction>
</comment>
<comment type="pathway">
    <text evidence="2 10">Cofactor biosynthesis; NAD(+) biosynthesis; deamido-NAD(+) from nicotinate D-ribonucleotide: step 1/1.</text>
</comment>
<dbReference type="NCBIfam" id="TIGR00482">
    <property type="entry name" value="nicotinate (nicotinamide) nucleotide adenylyltransferase"/>
    <property type="match status" value="1"/>
</dbReference>
<dbReference type="InterPro" id="IPR004821">
    <property type="entry name" value="Cyt_trans-like"/>
</dbReference>
<dbReference type="GO" id="GO:0009435">
    <property type="term" value="P:NAD+ biosynthetic process"/>
    <property type="evidence" value="ECO:0007669"/>
    <property type="project" value="UniProtKB-UniRule"/>
</dbReference>
<accession>A0A1S1V7M5</accession>
<evidence type="ECO:0000256" key="1">
    <source>
        <dbReference type="ARBA" id="ARBA00002324"/>
    </source>
</evidence>
<dbReference type="OrthoDB" id="5295945at2"/>
<dbReference type="CDD" id="cd02165">
    <property type="entry name" value="NMNAT"/>
    <property type="match status" value="1"/>
</dbReference>
<evidence type="ECO:0000256" key="5">
    <source>
        <dbReference type="ARBA" id="ARBA00022695"/>
    </source>
</evidence>
<keyword evidence="4 10" id="KW-0808">Transferase</keyword>
<dbReference type="PANTHER" id="PTHR39321">
    <property type="entry name" value="NICOTINATE-NUCLEOTIDE ADENYLYLTRANSFERASE-RELATED"/>
    <property type="match status" value="1"/>
</dbReference>
<dbReference type="UniPathway" id="UPA00253">
    <property type="reaction ID" value="UER00332"/>
</dbReference>
<keyword evidence="3 10" id="KW-0662">Pyridine nucleotide biosynthesis</keyword>
<gene>
    <name evidence="10 12" type="primary">nadD</name>
    <name evidence="12" type="ORF">EUAN_10780</name>
</gene>
<organism evidence="12 13">
    <name type="scientific">Andreesenia angusta</name>
    <dbReference type="NCBI Taxonomy" id="39480"/>
    <lineage>
        <taxon>Bacteria</taxon>
        <taxon>Bacillati</taxon>
        <taxon>Bacillota</taxon>
        <taxon>Tissierellia</taxon>
        <taxon>Tissierellales</taxon>
        <taxon>Gottschalkiaceae</taxon>
        <taxon>Andreesenia</taxon>
    </lineage>
</organism>
<feature type="domain" description="Cytidyltransferase-like" evidence="11">
    <location>
        <begin position="6"/>
        <end position="166"/>
    </location>
</feature>
<evidence type="ECO:0000313" key="12">
    <source>
        <dbReference type="EMBL" id="OHW62514.1"/>
    </source>
</evidence>
<evidence type="ECO:0000256" key="2">
    <source>
        <dbReference type="ARBA" id="ARBA00005019"/>
    </source>
</evidence>
<evidence type="ECO:0000256" key="3">
    <source>
        <dbReference type="ARBA" id="ARBA00022642"/>
    </source>
</evidence>
<proteinExistence type="inferred from homology"/>